<proteinExistence type="inferred from homology"/>
<evidence type="ECO:0000256" key="3">
    <source>
        <dbReference type="ARBA" id="ARBA00008085"/>
    </source>
</evidence>
<dbReference type="Gene3D" id="3.30.1130.10">
    <property type="match status" value="1"/>
</dbReference>
<evidence type="ECO:0000256" key="6">
    <source>
        <dbReference type="HAMAP-Rule" id="MF_00223"/>
    </source>
</evidence>
<dbReference type="GO" id="GO:0006730">
    <property type="term" value="P:one-carbon metabolic process"/>
    <property type="evidence" value="ECO:0007669"/>
    <property type="project" value="UniProtKB-UniRule"/>
</dbReference>
<gene>
    <name evidence="6 8" type="primary">folE</name>
    <name evidence="8" type="ORF">DT594_15910</name>
</gene>
<dbReference type="GO" id="GO:0005737">
    <property type="term" value="C:cytoplasm"/>
    <property type="evidence" value="ECO:0007669"/>
    <property type="project" value="TreeGrafter"/>
</dbReference>
<keyword evidence="9" id="KW-1185">Reference proteome</keyword>
<keyword evidence="6" id="KW-0479">Metal-binding</keyword>
<dbReference type="Gene3D" id="1.10.286.10">
    <property type="match status" value="1"/>
</dbReference>
<evidence type="ECO:0000256" key="4">
    <source>
        <dbReference type="ARBA" id="ARBA00022563"/>
    </source>
</evidence>
<reference evidence="8 9" key="1">
    <citation type="submission" date="2018-07" db="EMBL/GenBank/DDBJ databases">
        <title>Pseudomonas laoshanensis sp. nov., isolated from soil.</title>
        <authorList>
            <person name="Sun J."/>
            <person name="Yu L."/>
            <person name="Wang M."/>
            <person name="Zhang C."/>
        </authorList>
    </citation>
    <scope>NUCLEOTIDE SEQUENCE [LARGE SCALE GENOMIC DNA]</scope>
    <source>
        <strain evidence="8 9">Y22</strain>
    </source>
</reference>
<protein>
    <recommendedName>
        <fullName evidence="6">GTP cyclohydrolase 1</fullName>
        <ecNumber evidence="6">3.5.4.16</ecNumber>
    </recommendedName>
    <alternativeName>
        <fullName evidence="6">GTP cyclohydrolase I</fullName>
        <shortName evidence="6">GTP-CH-I</shortName>
    </alternativeName>
</protein>
<dbReference type="InterPro" id="IPR043133">
    <property type="entry name" value="GTP-CH-I_C/QueF"/>
</dbReference>
<name>A0A7V7GQS1_9GAMM</name>
<dbReference type="Pfam" id="PF01227">
    <property type="entry name" value="GTP_cyclohydroI"/>
    <property type="match status" value="1"/>
</dbReference>
<feature type="domain" description="GTP cyclohydrolase I" evidence="7">
    <location>
        <begin position="8"/>
        <end position="183"/>
    </location>
</feature>
<dbReference type="GO" id="GO:0003934">
    <property type="term" value="F:GTP cyclohydrolase I activity"/>
    <property type="evidence" value="ECO:0007669"/>
    <property type="project" value="UniProtKB-UniRule"/>
</dbReference>
<dbReference type="GO" id="GO:0046654">
    <property type="term" value="P:tetrahydrofolate biosynthetic process"/>
    <property type="evidence" value="ECO:0007669"/>
    <property type="project" value="UniProtKB-UniRule"/>
</dbReference>
<comment type="pathway">
    <text evidence="2 6">Cofactor biosynthesis; 7,8-dihydroneopterin triphosphate biosynthesis; 7,8-dihydroneopterin triphosphate from GTP: step 1/1.</text>
</comment>
<dbReference type="EMBL" id="QOVF01000006">
    <property type="protein sequence ID" value="KAA0692511.1"/>
    <property type="molecule type" value="Genomic_DNA"/>
</dbReference>
<keyword evidence="6" id="KW-0547">Nucleotide-binding</keyword>
<dbReference type="HAMAP" id="MF_00223">
    <property type="entry name" value="FolE"/>
    <property type="match status" value="1"/>
</dbReference>
<dbReference type="NCBIfam" id="TIGR00063">
    <property type="entry name" value="folE"/>
    <property type="match status" value="1"/>
</dbReference>
<dbReference type="GO" id="GO:0005525">
    <property type="term" value="F:GTP binding"/>
    <property type="evidence" value="ECO:0007669"/>
    <property type="project" value="UniProtKB-KW"/>
</dbReference>
<comment type="similarity">
    <text evidence="3 6">Belongs to the GTP cyclohydrolase I family.</text>
</comment>
<organism evidence="8 9">
    <name type="scientific">Halopseudomonas laoshanensis</name>
    <dbReference type="NCBI Taxonomy" id="2268758"/>
    <lineage>
        <taxon>Bacteria</taxon>
        <taxon>Pseudomonadati</taxon>
        <taxon>Pseudomonadota</taxon>
        <taxon>Gammaproteobacteria</taxon>
        <taxon>Pseudomonadales</taxon>
        <taxon>Pseudomonadaceae</taxon>
        <taxon>Halopseudomonas</taxon>
    </lineage>
</organism>
<evidence type="ECO:0000313" key="8">
    <source>
        <dbReference type="EMBL" id="KAA0692511.1"/>
    </source>
</evidence>
<dbReference type="NCBIfam" id="NF006826">
    <property type="entry name" value="PRK09347.1-3"/>
    <property type="match status" value="1"/>
</dbReference>
<evidence type="ECO:0000313" key="9">
    <source>
        <dbReference type="Proteomes" id="UP000463138"/>
    </source>
</evidence>
<dbReference type="FunFam" id="3.30.1130.10:FF:000001">
    <property type="entry name" value="GTP cyclohydrolase 1"/>
    <property type="match status" value="1"/>
</dbReference>
<dbReference type="PROSITE" id="PS00859">
    <property type="entry name" value="GTP_CYCLOHYDROL_1_1"/>
    <property type="match status" value="1"/>
</dbReference>
<keyword evidence="4 6" id="KW-0554">One-carbon metabolism</keyword>
<evidence type="ECO:0000256" key="1">
    <source>
        <dbReference type="ARBA" id="ARBA00001052"/>
    </source>
</evidence>
<dbReference type="PANTHER" id="PTHR11109:SF7">
    <property type="entry name" value="GTP CYCLOHYDROLASE 1"/>
    <property type="match status" value="1"/>
</dbReference>
<dbReference type="GO" id="GO:0006729">
    <property type="term" value="P:tetrahydrobiopterin biosynthetic process"/>
    <property type="evidence" value="ECO:0007669"/>
    <property type="project" value="TreeGrafter"/>
</dbReference>
<comment type="caution">
    <text evidence="8">The sequence shown here is derived from an EMBL/GenBank/DDBJ whole genome shotgun (WGS) entry which is preliminary data.</text>
</comment>
<keyword evidence="6" id="KW-0342">GTP-binding</keyword>
<dbReference type="InterPro" id="IPR043134">
    <property type="entry name" value="GTP-CH-I_N"/>
</dbReference>
<sequence length="187" mass="20913">MSLENLTQNYQEILTNLGENPEREGLKGTPLRAAKAMQFLCRGYDQSLEEIVNGALFDSTNDEMVIVKDIELYSLCEHHLLPFIGKAHVAYIPTGKVIGLSKVARIVDMFARRLQIQENLTRQIADALLSVTNAKGVAVVIEAKHMCMMMRGVEKQNSSMHSSVMLGAFRDSVNTRQEFLQLIARSS</sequence>
<dbReference type="OrthoDB" id="9801207at2"/>
<feature type="binding site" evidence="6">
    <location>
        <position position="76"/>
    </location>
    <ligand>
        <name>Zn(2+)</name>
        <dbReference type="ChEBI" id="CHEBI:29105"/>
    </ligand>
</feature>
<dbReference type="NCBIfam" id="NF006825">
    <property type="entry name" value="PRK09347.1-2"/>
    <property type="match status" value="1"/>
</dbReference>
<dbReference type="AlphaFoldDB" id="A0A7V7GQS1"/>
<accession>A0A7V7GQS1</accession>
<comment type="subunit">
    <text evidence="6">Homopolymer.</text>
</comment>
<feature type="binding site" evidence="6">
    <location>
        <position position="147"/>
    </location>
    <ligand>
        <name>Zn(2+)</name>
        <dbReference type="ChEBI" id="CHEBI:29105"/>
    </ligand>
</feature>
<evidence type="ECO:0000259" key="7">
    <source>
        <dbReference type="Pfam" id="PF01227"/>
    </source>
</evidence>
<dbReference type="GO" id="GO:0008270">
    <property type="term" value="F:zinc ion binding"/>
    <property type="evidence" value="ECO:0007669"/>
    <property type="project" value="UniProtKB-UniRule"/>
</dbReference>
<dbReference type="InterPro" id="IPR018234">
    <property type="entry name" value="GTP_CycHdrlase_I_CS"/>
</dbReference>
<comment type="catalytic activity">
    <reaction evidence="1 6">
        <text>GTP + H2O = 7,8-dihydroneopterin 3'-triphosphate + formate + H(+)</text>
        <dbReference type="Rhea" id="RHEA:17473"/>
        <dbReference type="ChEBI" id="CHEBI:15377"/>
        <dbReference type="ChEBI" id="CHEBI:15378"/>
        <dbReference type="ChEBI" id="CHEBI:15740"/>
        <dbReference type="ChEBI" id="CHEBI:37565"/>
        <dbReference type="ChEBI" id="CHEBI:58462"/>
        <dbReference type="EC" id="3.5.4.16"/>
    </reaction>
</comment>
<dbReference type="InterPro" id="IPR020602">
    <property type="entry name" value="GTP_CycHdrlase_I_dom"/>
</dbReference>
<evidence type="ECO:0000256" key="2">
    <source>
        <dbReference type="ARBA" id="ARBA00005080"/>
    </source>
</evidence>
<dbReference type="PANTHER" id="PTHR11109">
    <property type="entry name" value="GTP CYCLOHYDROLASE I"/>
    <property type="match status" value="1"/>
</dbReference>
<dbReference type="Proteomes" id="UP000463138">
    <property type="component" value="Unassembled WGS sequence"/>
</dbReference>
<dbReference type="SUPFAM" id="SSF55620">
    <property type="entry name" value="Tetrahydrobiopterin biosynthesis enzymes-like"/>
    <property type="match status" value="1"/>
</dbReference>
<dbReference type="UniPathway" id="UPA00848">
    <property type="reaction ID" value="UER00151"/>
</dbReference>
<evidence type="ECO:0000256" key="5">
    <source>
        <dbReference type="ARBA" id="ARBA00022801"/>
    </source>
</evidence>
<dbReference type="InterPro" id="IPR001474">
    <property type="entry name" value="GTP_CycHdrlase_I"/>
</dbReference>
<keyword evidence="5 6" id="KW-0378">Hydrolase</keyword>
<dbReference type="EC" id="3.5.4.16" evidence="6"/>
<feature type="binding site" evidence="6">
    <location>
        <position position="79"/>
    </location>
    <ligand>
        <name>Zn(2+)</name>
        <dbReference type="ChEBI" id="CHEBI:29105"/>
    </ligand>
</feature>
<keyword evidence="6" id="KW-0862">Zinc</keyword>
<dbReference type="PROSITE" id="PS00860">
    <property type="entry name" value="GTP_CYCLOHYDROL_1_2"/>
    <property type="match status" value="1"/>
</dbReference>